<keyword evidence="4 6" id="KW-0472">Membrane</keyword>
<dbReference type="InterPro" id="IPR052337">
    <property type="entry name" value="SAT4-like"/>
</dbReference>
<dbReference type="Pfam" id="PF20684">
    <property type="entry name" value="Fung_rhodopsin"/>
    <property type="match status" value="1"/>
</dbReference>
<accession>A0A8H7WJL7</accession>
<keyword evidence="9" id="KW-1185">Reference proteome</keyword>
<name>A0A8H7WJL7_9HELO</name>
<sequence>MDGNIAPRPAKSALDTVIASSKATKRPTSPNVENPSESRVASLLAGSIIPHVISSIFVIARLYSRKFLSGSWGVDDTLISISWIGSIFIAVIQCLFVEFGGGHHQDGLASADITSMKKLGFANRIVFQFVICTTKLGICAFYLRVFHDKFSKWFIYALLAIIAAMAIAMEFTIIFSCSPVSDAWSLGKKHCIPFAPSFIANTSCNIAIDLALMIFVIPKIIPLKIPRQQKIYIYIVVGMGFLVILAAIFRCISILKYINSSDLSWERVNVGIWVSVEVSTGLFCASAPCLKPFIRKVFPGLASTFSSTISKTPTPDDGGIKTIKSRRQSVQSHKSAFIPHLKKAFSRKAKTGLEEVKLKTIKAKRHSRGTFAYAIRKRDDAFQEGDLEDLRGGASVENWLGRIVDEEAVKKAAATVALSDGDREFARIGRRMSGVSSIISSG</sequence>
<dbReference type="EMBL" id="JAFJYH010000005">
    <property type="protein sequence ID" value="KAG4426055.1"/>
    <property type="molecule type" value="Genomic_DNA"/>
</dbReference>
<comment type="subcellular location">
    <subcellularLocation>
        <location evidence="1">Membrane</location>
        <topology evidence="1">Multi-pass membrane protein</topology>
    </subcellularLocation>
</comment>
<dbReference type="AlphaFoldDB" id="A0A8H7WJL7"/>
<proteinExistence type="inferred from homology"/>
<dbReference type="PANTHER" id="PTHR33048">
    <property type="entry name" value="PTH11-LIKE INTEGRAL MEMBRANE PROTEIN (AFU_ORTHOLOGUE AFUA_5G11245)"/>
    <property type="match status" value="1"/>
</dbReference>
<feature type="transmembrane region" description="Helical" evidence="6">
    <location>
        <begin position="40"/>
        <end position="60"/>
    </location>
</feature>
<feature type="transmembrane region" description="Helical" evidence="6">
    <location>
        <begin position="121"/>
        <end position="143"/>
    </location>
</feature>
<feature type="transmembrane region" description="Helical" evidence="6">
    <location>
        <begin position="232"/>
        <end position="258"/>
    </location>
</feature>
<evidence type="ECO:0000256" key="5">
    <source>
        <dbReference type="ARBA" id="ARBA00038359"/>
    </source>
</evidence>
<keyword evidence="3 6" id="KW-1133">Transmembrane helix</keyword>
<dbReference type="OrthoDB" id="444631at2759"/>
<evidence type="ECO:0000256" key="6">
    <source>
        <dbReference type="SAM" id="Phobius"/>
    </source>
</evidence>
<reference evidence="8" key="1">
    <citation type="submission" date="2021-02" db="EMBL/GenBank/DDBJ databases">
        <title>Genome sequence Cadophora malorum strain M34.</title>
        <authorList>
            <person name="Stefanovic E."/>
            <person name="Vu D."/>
            <person name="Scully C."/>
            <person name="Dijksterhuis J."/>
            <person name="Roader J."/>
            <person name="Houbraken J."/>
        </authorList>
    </citation>
    <scope>NUCLEOTIDE SEQUENCE</scope>
    <source>
        <strain evidence="8">M34</strain>
    </source>
</reference>
<evidence type="ECO:0000256" key="4">
    <source>
        <dbReference type="ARBA" id="ARBA00023136"/>
    </source>
</evidence>
<keyword evidence="2 6" id="KW-0812">Transmembrane</keyword>
<dbReference type="PANTHER" id="PTHR33048:SF108">
    <property type="entry name" value="INTEGRAL MEMBRANE PROTEIN"/>
    <property type="match status" value="1"/>
</dbReference>
<feature type="transmembrane region" description="Helical" evidence="6">
    <location>
        <begin position="155"/>
        <end position="175"/>
    </location>
</feature>
<dbReference type="GO" id="GO:0016020">
    <property type="term" value="C:membrane"/>
    <property type="evidence" value="ECO:0007669"/>
    <property type="project" value="UniProtKB-SubCell"/>
</dbReference>
<dbReference type="Proteomes" id="UP000664132">
    <property type="component" value="Unassembled WGS sequence"/>
</dbReference>
<comment type="similarity">
    <text evidence="5">Belongs to the SAT4 family.</text>
</comment>
<feature type="domain" description="Rhodopsin" evidence="7">
    <location>
        <begin position="60"/>
        <end position="296"/>
    </location>
</feature>
<protein>
    <recommendedName>
        <fullName evidence="7">Rhodopsin domain-containing protein</fullName>
    </recommendedName>
</protein>
<evidence type="ECO:0000259" key="7">
    <source>
        <dbReference type="Pfam" id="PF20684"/>
    </source>
</evidence>
<comment type="caution">
    <text evidence="8">The sequence shown here is derived from an EMBL/GenBank/DDBJ whole genome shotgun (WGS) entry which is preliminary data.</text>
</comment>
<evidence type="ECO:0000256" key="3">
    <source>
        <dbReference type="ARBA" id="ARBA00022989"/>
    </source>
</evidence>
<evidence type="ECO:0000313" key="9">
    <source>
        <dbReference type="Proteomes" id="UP000664132"/>
    </source>
</evidence>
<evidence type="ECO:0000256" key="1">
    <source>
        <dbReference type="ARBA" id="ARBA00004141"/>
    </source>
</evidence>
<evidence type="ECO:0000313" key="8">
    <source>
        <dbReference type="EMBL" id="KAG4426055.1"/>
    </source>
</evidence>
<evidence type="ECO:0000256" key="2">
    <source>
        <dbReference type="ARBA" id="ARBA00022692"/>
    </source>
</evidence>
<gene>
    <name evidence="8" type="ORF">IFR04_000762</name>
</gene>
<dbReference type="InterPro" id="IPR049326">
    <property type="entry name" value="Rhodopsin_dom_fungi"/>
</dbReference>
<feature type="transmembrane region" description="Helical" evidence="6">
    <location>
        <begin position="195"/>
        <end position="220"/>
    </location>
</feature>
<organism evidence="8 9">
    <name type="scientific">Cadophora malorum</name>
    <dbReference type="NCBI Taxonomy" id="108018"/>
    <lineage>
        <taxon>Eukaryota</taxon>
        <taxon>Fungi</taxon>
        <taxon>Dikarya</taxon>
        <taxon>Ascomycota</taxon>
        <taxon>Pezizomycotina</taxon>
        <taxon>Leotiomycetes</taxon>
        <taxon>Helotiales</taxon>
        <taxon>Ploettnerulaceae</taxon>
        <taxon>Cadophora</taxon>
    </lineage>
</organism>
<feature type="transmembrane region" description="Helical" evidence="6">
    <location>
        <begin position="81"/>
        <end position="101"/>
    </location>
</feature>